<gene>
    <name evidence="1" type="ORF">CHH28_15340</name>
</gene>
<evidence type="ECO:0000313" key="2">
    <source>
        <dbReference type="Proteomes" id="UP000202440"/>
    </source>
</evidence>
<accession>A0A222FMG1</accession>
<reference evidence="1 2" key="1">
    <citation type="submission" date="2017-07" db="EMBL/GenBank/DDBJ databases">
        <title>Annotated genome sequence of Bacterioplanes sanyensis isolated from Red Sea.</title>
        <authorList>
            <person name="Rehman Z.U."/>
        </authorList>
    </citation>
    <scope>NUCLEOTIDE SEQUENCE [LARGE SCALE GENOMIC DNA]</scope>
    <source>
        <strain evidence="1 2">NV9</strain>
    </source>
</reference>
<proteinExistence type="predicted"/>
<dbReference type="EMBL" id="CP022530">
    <property type="protein sequence ID" value="ASP39960.1"/>
    <property type="molecule type" value="Genomic_DNA"/>
</dbReference>
<dbReference type="KEGG" id="bsan:CHH28_15340"/>
<name>A0A222FMG1_9GAMM</name>
<protein>
    <submittedName>
        <fullName evidence="1">Uncharacterized protein</fullName>
    </submittedName>
</protein>
<dbReference type="RefSeq" id="WP_094061134.1">
    <property type="nucleotide sequence ID" value="NZ_CP022530.1"/>
</dbReference>
<organism evidence="1 2">
    <name type="scientific">Bacterioplanes sanyensis</name>
    <dbReference type="NCBI Taxonomy" id="1249553"/>
    <lineage>
        <taxon>Bacteria</taxon>
        <taxon>Pseudomonadati</taxon>
        <taxon>Pseudomonadota</taxon>
        <taxon>Gammaproteobacteria</taxon>
        <taxon>Oceanospirillales</taxon>
        <taxon>Oceanospirillaceae</taxon>
        <taxon>Bacterioplanes</taxon>
    </lineage>
</organism>
<dbReference type="OrthoDB" id="9844101at2"/>
<keyword evidence="2" id="KW-1185">Reference proteome</keyword>
<evidence type="ECO:0000313" key="1">
    <source>
        <dbReference type="EMBL" id="ASP39960.1"/>
    </source>
</evidence>
<dbReference type="Proteomes" id="UP000202440">
    <property type="component" value="Chromosome"/>
</dbReference>
<sequence>MPKRKKQEILQSLRPLWRVGDEQWLIQRQADWQHISATMTQTPPAKQKSLERYFVYGEKDCYFPGSTVMLFTPYDSAESAKEVFYSGLLDPTEQENVFKDYLFWISKRGYYLSWFRRHIQQFIQGVMGSSYQELYVEHGSRPKLISIEPSWWCSAYMMCANKILTGEVAYEGCVDCVEYFVSALAQASKTCHRRPKKFDSMFAEVERILAGAEASDIAKAFAHDLKIRESEIRHHWQLSGEKAAEIDAQNATE</sequence>
<dbReference type="AlphaFoldDB" id="A0A222FMG1"/>